<dbReference type="OrthoDB" id="1932641at2759"/>
<dbReference type="Proteomes" id="UP000518266">
    <property type="component" value="Unassembled WGS sequence"/>
</dbReference>
<evidence type="ECO:0000313" key="3">
    <source>
        <dbReference type="Proteomes" id="UP000518266"/>
    </source>
</evidence>
<keyword evidence="3" id="KW-1185">Reference proteome</keyword>
<dbReference type="AlphaFoldDB" id="A0A7J5XXK4"/>
<comment type="caution">
    <text evidence="2">The sequence shown here is derived from an EMBL/GenBank/DDBJ whole genome shotgun (WGS) entry which is preliminary data.</text>
</comment>
<dbReference type="EMBL" id="JAAKFY010000019">
    <property type="protein sequence ID" value="KAF3841822.1"/>
    <property type="molecule type" value="Genomic_DNA"/>
</dbReference>
<accession>A0A7J5XXK4</accession>
<feature type="region of interest" description="Disordered" evidence="1">
    <location>
        <begin position="120"/>
        <end position="179"/>
    </location>
</feature>
<sequence>MSTRTVWSKPEHTHRPFLSGLQSRLAIGCVDSVAFCNSVTEPATPTAKSDYLGCAITDPQAANTINTINDLFVGLNTEHRSTRHLQVPVDNRSIHNMDTETIPTLDAGVAMESKEDTEAFTMVKSKKTQKRKREQDGADMDTEAPVASKRPQFPPISSDKLKGADEMRKVAVPAHRYTP</sequence>
<protein>
    <submittedName>
        <fullName evidence="2">Uncharacterized protein</fullName>
    </submittedName>
</protein>
<reference evidence="2 3" key="1">
    <citation type="submission" date="2020-03" db="EMBL/GenBank/DDBJ databases">
        <title>Dissostichus mawsoni Genome sequencing and assembly.</title>
        <authorList>
            <person name="Park H."/>
        </authorList>
    </citation>
    <scope>NUCLEOTIDE SEQUENCE [LARGE SCALE GENOMIC DNA]</scope>
    <source>
        <strain evidence="2">DM0001</strain>
        <tissue evidence="2">Muscle</tissue>
    </source>
</reference>
<feature type="compositionally biased region" description="Basic and acidic residues" evidence="1">
    <location>
        <begin position="159"/>
        <end position="169"/>
    </location>
</feature>
<name>A0A7J5XXK4_DISMA</name>
<organism evidence="2 3">
    <name type="scientific">Dissostichus mawsoni</name>
    <name type="common">Antarctic cod</name>
    <dbReference type="NCBI Taxonomy" id="36200"/>
    <lineage>
        <taxon>Eukaryota</taxon>
        <taxon>Metazoa</taxon>
        <taxon>Chordata</taxon>
        <taxon>Craniata</taxon>
        <taxon>Vertebrata</taxon>
        <taxon>Euteleostomi</taxon>
        <taxon>Actinopterygii</taxon>
        <taxon>Neopterygii</taxon>
        <taxon>Teleostei</taxon>
        <taxon>Neoteleostei</taxon>
        <taxon>Acanthomorphata</taxon>
        <taxon>Eupercaria</taxon>
        <taxon>Perciformes</taxon>
        <taxon>Notothenioidei</taxon>
        <taxon>Nototheniidae</taxon>
        <taxon>Dissostichus</taxon>
    </lineage>
</organism>
<evidence type="ECO:0000313" key="2">
    <source>
        <dbReference type="EMBL" id="KAF3841822.1"/>
    </source>
</evidence>
<gene>
    <name evidence="2" type="ORF">F7725_023773</name>
</gene>
<proteinExistence type="predicted"/>
<evidence type="ECO:0000256" key="1">
    <source>
        <dbReference type="SAM" id="MobiDB-lite"/>
    </source>
</evidence>